<feature type="transmembrane region" description="Helical" evidence="1">
    <location>
        <begin position="35"/>
        <end position="56"/>
    </location>
</feature>
<sequence>MSMKAFHIYNILILLLLLTFNALALFGAGMSEGGIYPYMWFITGVSFASWVFFYIIQFVRPNKVWRISWFLIMVIILFLWETGLGSKVGLMIFN</sequence>
<evidence type="ECO:0000313" key="2">
    <source>
        <dbReference type="EMBL" id="MDE5414216.1"/>
    </source>
</evidence>
<evidence type="ECO:0000256" key="1">
    <source>
        <dbReference type="SAM" id="Phobius"/>
    </source>
</evidence>
<dbReference type="Proteomes" id="UP001148125">
    <property type="component" value="Unassembled WGS sequence"/>
</dbReference>
<protein>
    <submittedName>
        <fullName evidence="2">Uncharacterized protein</fullName>
    </submittedName>
</protein>
<reference evidence="2" key="1">
    <citation type="submission" date="2024-05" db="EMBL/GenBank/DDBJ databases">
        <title>Alkalihalobacillus sp. strain MEB203 novel alkaliphilic bacterium from Lonar Lake, India.</title>
        <authorList>
            <person name="Joshi A."/>
            <person name="Thite S."/>
            <person name="Mengade P."/>
        </authorList>
    </citation>
    <scope>NUCLEOTIDE SEQUENCE</scope>
    <source>
        <strain evidence="2">MEB 203</strain>
    </source>
</reference>
<keyword evidence="3" id="KW-1185">Reference proteome</keyword>
<name>A0ABT5VFJ0_9BACI</name>
<dbReference type="EMBL" id="JAOTPO010000008">
    <property type="protein sequence ID" value="MDE5414216.1"/>
    <property type="molecule type" value="Genomic_DNA"/>
</dbReference>
<organism evidence="2 3">
    <name type="scientific">Alkalihalobacterium chitinilyticum</name>
    <dbReference type="NCBI Taxonomy" id="2980103"/>
    <lineage>
        <taxon>Bacteria</taxon>
        <taxon>Bacillati</taxon>
        <taxon>Bacillota</taxon>
        <taxon>Bacilli</taxon>
        <taxon>Bacillales</taxon>
        <taxon>Bacillaceae</taxon>
        <taxon>Alkalihalobacterium</taxon>
    </lineage>
</organism>
<comment type="caution">
    <text evidence="2">The sequence shown here is derived from an EMBL/GenBank/DDBJ whole genome shotgun (WGS) entry which is preliminary data.</text>
</comment>
<accession>A0ABT5VFJ0</accession>
<keyword evidence="1" id="KW-0812">Transmembrane</keyword>
<feature type="transmembrane region" description="Helical" evidence="1">
    <location>
        <begin position="68"/>
        <end position="93"/>
    </location>
</feature>
<keyword evidence="1" id="KW-0472">Membrane</keyword>
<evidence type="ECO:0000313" key="3">
    <source>
        <dbReference type="Proteomes" id="UP001148125"/>
    </source>
</evidence>
<gene>
    <name evidence="2" type="ORF">N7Z68_12615</name>
</gene>
<feature type="transmembrane region" description="Helical" evidence="1">
    <location>
        <begin position="7"/>
        <end position="29"/>
    </location>
</feature>
<proteinExistence type="predicted"/>
<dbReference type="RefSeq" id="WP_275118830.1">
    <property type="nucleotide sequence ID" value="NZ_JAOTPO010000008.1"/>
</dbReference>
<keyword evidence="1" id="KW-1133">Transmembrane helix</keyword>